<sequence length="102" mass="11076">MFSMTVMVSPSALTGGGNLPGQTGCSLRSAQVDAKEMLPEQSHQRTEQSCGGTVPENWFPSNLNVMDAFSSWGSTPVSLLSWRYKVSNEVIKPIWVGKVPVM</sequence>
<evidence type="ECO:0000256" key="1">
    <source>
        <dbReference type="SAM" id="MobiDB-lite"/>
    </source>
</evidence>
<organism evidence="2 3">
    <name type="scientific">Seminavis robusta</name>
    <dbReference type="NCBI Taxonomy" id="568900"/>
    <lineage>
        <taxon>Eukaryota</taxon>
        <taxon>Sar</taxon>
        <taxon>Stramenopiles</taxon>
        <taxon>Ochrophyta</taxon>
        <taxon>Bacillariophyta</taxon>
        <taxon>Bacillariophyceae</taxon>
        <taxon>Bacillariophycidae</taxon>
        <taxon>Naviculales</taxon>
        <taxon>Naviculaceae</taxon>
        <taxon>Seminavis</taxon>
    </lineage>
</organism>
<proteinExistence type="predicted"/>
<gene>
    <name evidence="2" type="ORF">SEMRO_544_G163622.1</name>
</gene>
<feature type="compositionally biased region" description="Basic and acidic residues" evidence="1">
    <location>
        <begin position="33"/>
        <end position="46"/>
    </location>
</feature>
<evidence type="ECO:0000313" key="3">
    <source>
        <dbReference type="Proteomes" id="UP001153069"/>
    </source>
</evidence>
<protein>
    <submittedName>
        <fullName evidence="2">Uncharacterized protein</fullName>
    </submittedName>
</protein>
<comment type="caution">
    <text evidence="2">The sequence shown here is derived from an EMBL/GenBank/DDBJ whole genome shotgun (WGS) entry which is preliminary data.</text>
</comment>
<dbReference type="AlphaFoldDB" id="A0A9N8E4V7"/>
<dbReference type="Proteomes" id="UP001153069">
    <property type="component" value="Unassembled WGS sequence"/>
</dbReference>
<keyword evidence="3" id="KW-1185">Reference proteome</keyword>
<accession>A0A9N8E4V7</accession>
<dbReference type="EMBL" id="CAICTM010000543">
    <property type="protein sequence ID" value="CAB9512581.1"/>
    <property type="molecule type" value="Genomic_DNA"/>
</dbReference>
<reference evidence="2" key="1">
    <citation type="submission" date="2020-06" db="EMBL/GenBank/DDBJ databases">
        <authorList>
            <consortium name="Plant Systems Biology data submission"/>
        </authorList>
    </citation>
    <scope>NUCLEOTIDE SEQUENCE</scope>
    <source>
        <strain evidence="2">D6</strain>
    </source>
</reference>
<name>A0A9N8E4V7_9STRA</name>
<feature type="region of interest" description="Disordered" evidence="1">
    <location>
        <begin position="31"/>
        <end position="53"/>
    </location>
</feature>
<evidence type="ECO:0000313" key="2">
    <source>
        <dbReference type="EMBL" id="CAB9512581.1"/>
    </source>
</evidence>